<reference evidence="2" key="1">
    <citation type="journal article" date="2019" name="Int. J. Syst. Evol. Microbiol.">
        <title>The Global Catalogue of Microorganisms (GCM) 10K type strain sequencing project: providing services to taxonomists for standard genome sequencing and annotation.</title>
        <authorList>
            <consortium name="The Broad Institute Genomics Platform"/>
            <consortium name="The Broad Institute Genome Sequencing Center for Infectious Disease"/>
            <person name="Wu L."/>
            <person name="Ma J."/>
        </authorList>
    </citation>
    <scope>NUCLEOTIDE SEQUENCE [LARGE SCALE GENOMIC DNA]</scope>
    <source>
        <strain evidence="2">JCM 17085</strain>
    </source>
</reference>
<comment type="caution">
    <text evidence="1">The sequence shown here is derived from an EMBL/GenBank/DDBJ whole genome shotgun (WGS) entry which is preliminary data.</text>
</comment>
<keyword evidence="2" id="KW-1185">Reference proteome</keyword>
<dbReference type="EMBL" id="BAABCV010000008">
    <property type="protein sequence ID" value="GAA4098810.1"/>
    <property type="molecule type" value="Genomic_DNA"/>
</dbReference>
<sequence length="128" mass="14996">MYTVLYTVTKMQPTYCHNLQVMATVAIVLNTTYRLLNNEYAVSLRVTHERKQKYYSINTLIVDQSISFKCSIEHWRPAEAEDNGLGKFRKSFIAYKECNIVLKAKLSEAQTILTRYEDQCIHFSFNQL</sequence>
<gene>
    <name evidence="1" type="ORF">GCM10022392_23480</name>
</gene>
<name>A0ABP7WXW2_9SPHI</name>
<organism evidence="1 2">
    <name type="scientific">Mucilaginibacter panaciglaebae</name>
    <dbReference type="NCBI Taxonomy" id="502331"/>
    <lineage>
        <taxon>Bacteria</taxon>
        <taxon>Pseudomonadati</taxon>
        <taxon>Bacteroidota</taxon>
        <taxon>Sphingobacteriia</taxon>
        <taxon>Sphingobacteriales</taxon>
        <taxon>Sphingobacteriaceae</taxon>
        <taxon>Mucilaginibacter</taxon>
    </lineage>
</organism>
<evidence type="ECO:0000313" key="2">
    <source>
        <dbReference type="Proteomes" id="UP001500841"/>
    </source>
</evidence>
<evidence type="ECO:0000313" key="1">
    <source>
        <dbReference type="EMBL" id="GAA4098810.1"/>
    </source>
</evidence>
<proteinExistence type="predicted"/>
<protein>
    <submittedName>
        <fullName evidence="1">Uncharacterized protein</fullName>
    </submittedName>
</protein>
<accession>A0ABP7WXW2</accession>
<dbReference type="Proteomes" id="UP001500841">
    <property type="component" value="Unassembled WGS sequence"/>
</dbReference>